<dbReference type="Proteomes" id="UP000243498">
    <property type="component" value="Unassembled WGS sequence"/>
</dbReference>
<feature type="region of interest" description="Disordered" evidence="1">
    <location>
        <begin position="100"/>
        <end position="139"/>
    </location>
</feature>
<evidence type="ECO:0000313" key="2">
    <source>
        <dbReference type="EMBL" id="OAA41628.1"/>
    </source>
</evidence>
<proteinExistence type="predicted"/>
<organism evidence="2 3">
    <name type="scientific">Metarhizium rileyi (strain RCEF 4871)</name>
    <name type="common">Nomuraea rileyi</name>
    <dbReference type="NCBI Taxonomy" id="1649241"/>
    <lineage>
        <taxon>Eukaryota</taxon>
        <taxon>Fungi</taxon>
        <taxon>Dikarya</taxon>
        <taxon>Ascomycota</taxon>
        <taxon>Pezizomycotina</taxon>
        <taxon>Sordariomycetes</taxon>
        <taxon>Hypocreomycetidae</taxon>
        <taxon>Hypocreales</taxon>
        <taxon>Clavicipitaceae</taxon>
        <taxon>Metarhizium</taxon>
    </lineage>
</organism>
<comment type="caution">
    <text evidence="2">The sequence shown here is derived from an EMBL/GenBank/DDBJ whole genome shotgun (WGS) entry which is preliminary data.</text>
</comment>
<protein>
    <submittedName>
        <fullName evidence="2">Uncharacterized protein</fullName>
    </submittedName>
</protein>
<dbReference type="EMBL" id="AZHC01000015">
    <property type="protein sequence ID" value="OAA41628.1"/>
    <property type="molecule type" value="Genomic_DNA"/>
</dbReference>
<keyword evidence="3" id="KW-1185">Reference proteome</keyword>
<accession>A0A162JAI0</accession>
<reference evidence="2 3" key="1">
    <citation type="journal article" date="2016" name="Genome Biol. Evol.">
        <title>Divergent and convergent evolution of fungal pathogenicity.</title>
        <authorList>
            <person name="Shang Y."/>
            <person name="Xiao G."/>
            <person name="Zheng P."/>
            <person name="Cen K."/>
            <person name="Zhan S."/>
            <person name="Wang C."/>
        </authorList>
    </citation>
    <scope>NUCLEOTIDE SEQUENCE [LARGE SCALE GENOMIC DNA]</scope>
    <source>
        <strain evidence="2 3">RCEF 4871</strain>
    </source>
</reference>
<evidence type="ECO:0000313" key="3">
    <source>
        <dbReference type="Proteomes" id="UP000243498"/>
    </source>
</evidence>
<dbReference type="AlphaFoldDB" id="A0A162JAI0"/>
<gene>
    <name evidence="2" type="ORF">NOR_05136</name>
</gene>
<sequence length="139" mass="15974">MPRSDYSPHKRDRIVSAFDSGMTGKEIAEKEGVPLPTVDYETPALAQEEIIERLKIAIEEQTRRADEERCRADEEWRLREQEMRVHAEQDIRAINAALQREREEHNKTTHARVSPKSSYATPPPAADSLSRPRTAELIL</sequence>
<evidence type="ECO:0000256" key="1">
    <source>
        <dbReference type="SAM" id="MobiDB-lite"/>
    </source>
</evidence>
<name>A0A162JAI0_METRR</name>